<keyword evidence="2" id="KW-0732">Signal</keyword>
<evidence type="ECO:0008006" key="5">
    <source>
        <dbReference type="Google" id="ProtNLM"/>
    </source>
</evidence>
<gene>
    <name evidence="3" type="ORF">HMPREF0731_3598</name>
</gene>
<comment type="caution">
    <text evidence="3">The sequence shown here is derived from an EMBL/GenBank/DDBJ whole genome shotgun (WGS) entry which is preliminary data.</text>
</comment>
<organism evidence="3 4">
    <name type="scientific">Pseudoroseomonas cervicalis ATCC 49957</name>
    <dbReference type="NCBI Taxonomy" id="525371"/>
    <lineage>
        <taxon>Bacteria</taxon>
        <taxon>Pseudomonadati</taxon>
        <taxon>Pseudomonadota</taxon>
        <taxon>Alphaproteobacteria</taxon>
        <taxon>Acetobacterales</taxon>
        <taxon>Roseomonadaceae</taxon>
        <taxon>Roseomonas</taxon>
    </lineage>
</organism>
<dbReference type="OrthoDB" id="9952365at2"/>
<name>D5RR86_9PROT</name>
<dbReference type="EMBL" id="ADVL01000690">
    <property type="protein sequence ID" value="EFH10192.1"/>
    <property type="molecule type" value="Genomic_DNA"/>
</dbReference>
<protein>
    <recommendedName>
        <fullName evidence="5">Tat pathway signal sequence domain protein</fullName>
    </recommendedName>
</protein>
<dbReference type="Proteomes" id="UP000005324">
    <property type="component" value="Unassembled WGS sequence"/>
</dbReference>
<feature type="region of interest" description="Disordered" evidence="1">
    <location>
        <begin position="127"/>
        <end position="155"/>
    </location>
</feature>
<dbReference type="HOGENOM" id="CLU_1694157_0_0_5"/>
<sequence length="155" mass="17270">MPVRAGARWRPGLLGLALLLPVAVARADCLDWDSPELTRDAGVLRGFPPGPIAWRSGQRHWGGTHRETAIELRWHRDGRETVQVIFAEVQDGTPRLRRDGPRLLLRIEYCETQGACRPTTLPYRWNPQSGRFDGASPAARQALEHDCAPGPAPPR</sequence>
<accession>D5RR86</accession>
<keyword evidence="4" id="KW-1185">Reference proteome</keyword>
<feature type="chain" id="PRO_5003076104" description="Tat pathway signal sequence domain protein" evidence="2">
    <location>
        <begin position="28"/>
        <end position="155"/>
    </location>
</feature>
<reference evidence="3 4" key="1">
    <citation type="submission" date="2010-04" db="EMBL/GenBank/DDBJ databases">
        <authorList>
            <person name="Qin X."/>
            <person name="Bachman B."/>
            <person name="Battles P."/>
            <person name="Bell A."/>
            <person name="Bess C."/>
            <person name="Bickham C."/>
            <person name="Chaboub L."/>
            <person name="Chen D."/>
            <person name="Coyle M."/>
            <person name="Deiros D.R."/>
            <person name="Dinh H."/>
            <person name="Forbes L."/>
            <person name="Fowler G."/>
            <person name="Francisco L."/>
            <person name="Fu Q."/>
            <person name="Gubbala S."/>
            <person name="Hale W."/>
            <person name="Han Y."/>
            <person name="Hemphill L."/>
            <person name="Highlander S.K."/>
            <person name="Hirani K."/>
            <person name="Hogues M."/>
            <person name="Jackson L."/>
            <person name="Jakkamsetti A."/>
            <person name="Javaid M."/>
            <person name="Jiang H."/>
            <person name="Korchina V."/>
            <person name="Kovar C."/>
            <person name="Lara F."/>
            <person name="Lee S."/>
            <person name="Mata R."/>
            <person name="Mathew T."/>
            <person name="Moen C."/>
            <person name="Morales K."/>
            <person name="Munidasa M."/>
            <person name="Nazareth L."/>
            <person name="Ngo R."/>
            <person name="Nguyen L."/>
            <person name="Okwuonu G."/>
            <person name="Ongeri F."/>
            <person name="Patil S."/>
            <person name="Petrosino J."/>
            <person name="Pham C."/>
            <person name="Pham P."/>
            <person name="Pu L.-L."/>
            <person name="Puazo M."/>
            <person name="Raj R."/>
            <person name="Reid J."/>
            <person name="Rouhana J."/>
            <person name="Saada N."/>
            <person name="Shang Y."/>
            <person name="Simmons D."/>
            <person name="Thornton R."/>
            <person name="Warren J."/>
            <person name="Weissenberger G."/>
            <person name="Zhang J."/>
            <person name="Zhang L."/>
            <person name="Zhou C."/>
            <person name="Zhu D."/>
            <person name="Muzny D."/>
            <person name="Worley K."/>
            <person name="Gibbs R."/>
        </authorList>
    </citation>
    <scope>NUCLEOTIDE SEQUENCE [LARGE SCALE GENOMIC DNA]</scope>
    <source>
        <strain evidence="3 4">ATCC 49957</strain>
    </source>
</reference>
<evidence type="ECO:0000256" key="2">
    <source>
        <dbReference type="SAM" id="SignalP"/>
    </source>
</evidence>
<dbReference type="RefSeq" id="WP_007002628.1">
    <property type="nucleotide sequence ID" value="NZ_GG770777.1"/>
</dbReference>
<evidence type="ECO:0000256" key="1">
    <source>
        <dbReference type="SAM" id="MobiDB-lite"/>
    </source>
</evidence>
<feature type="signal peptide" evidence="2">
    <location>
        <begin position="1"/>
        <end position="27"/>
    </location>
</feature>
<evidence type="ECO:0000313" key="3">
    <source>
        <dbReference type="EMBL" id="EFH10192.1"/>
    </source>
</evidence>
<evidence type="ECO:0000313" key="4">
    <source>
        <dbReference type="Proteomes" id="UP000005324"/>
    </source>
</evidence>
<dbReference type="AlphaFoldDB" id="D5RR86"/>
<proteinExistence type="predicted"/>